<protein>
    <submittedName>
        <fullName evidence="1">Rrf2 family transcriptional regulator</fullName>
    </submittedName>
</protein>
<proteinExistence type="predicted"/>
<organism evidence="1 2">
    <name type="scientific">Novipirellula rosea</name>
    <dbReference type="NCBI Taxonomy" id="1031540"/>
    <lineage>
        <taxon>Bacteria</taxon>
        <taxon>Pseudomonadati</taxon>
        <taxon>Planctomycetota</taxon>
        <taxon>Planctomycetia</taxon>
        <taxon>Pirellulales</taxon>
        <taxon>Pirellulaceae</taxon>
        <taxon>Novipirellula</taxon>
    </lineage>
</organism>
<keyword evidence="2" id="KW-1185">Reference proteome</keyword>
<comment type="caution">
    <text evidence="1">The sequence shown here is derived from an EMBL/GenBank/DDBJ whole genome shotgun (WGS) entry which is preliminary data.</text>
</comment>
<dbReference type="EMBL" id="BAABGA010000005">
    <property type="protein sequence ID" value="GAA4443499.1"/>
    <property type="molecule type" value="Genomic_DNA"/>
</dbReference>
<dbReference type="PANTHER" id="PTHR33221">
    <property type="entry name" value="WINGED HELIX-TURN-HELIX TRANSCRIPTIONAL REGULATOR, RRF2 FAMILY"/>
    <property type="match status" value="1"/>
</dbReference>
<dbReference type="Pfam" id="PF02082">
    <property type="entry name" value="Rrf2"/>
    <property type="match status" value="1"/>
</dbReference>
<dbReference type="Proteomes" id="UP001500840">
    <property type="component" value="Unassembled WGS sequence"/>
</dbReference>
<accession>A0ABP8M2Z4</accession>
<dbReference type="InterPro" id="IPR000944">
    <property type="entry name" value="Tscrpt_reg_Rrf2"/>
</dbReference>
<name>A0ABP8M2Z4_9BACT</name>
<reference evidence="2" key="1">
    <citation type="journal article" date="2019" name="Int. J. Syst. Evol. Microbiol.">
        <title>The Global Catalogue of Microorganisms (GCM) 10K type strain sequencing project: providing services to taxonomists for standard genome sequencing and annotation.</title>
        <authorList>
            <consortium name="The Broad Institute Genomics Platform"/>
            <consortium name="The Broad Institute Genome Sequencing Center for Infectious Disease"/>
            <person name="Wu L."/>
            <person name="Ma J."/>
        </authorList>
    </citation>
    <scope>NUCLEOTIDE SEQUENCE [LARGE SCALE GENOMIC DNA]</scope>
    <source>
        <strain evidence="2">JCM 17759</strain>
    </source>
</reference>
<gene>
    <name evidence="1" type="ORF">GCM10023156_00620</name>
</gene>
<dbReference type="InterPro" id="IPR036388">
    <property type="entry name" value="WH-like_DNA-bd_sf"/>
</dbReference>
<evidence type="ECO:0000313" key="1">
    <source>
        <dbReference type="EMBL" id="GAA4443499.1"/>
    </source>
</evidence>
<dbReference type="PANTHER" id="PTHR33221:SF15">
    <property type="entry name" value="HTH-TYPE TRANSCRIPTIONAL REGULATOR YWGB-RELATED"/>
    <property type="match status" value="1"/>
</dbReference>
<dbReference type="InterPro" id="IPR036390">
    <property type="entry name" value="WH_DNA-bd_sf"/>
</dbReference>
<evidence type="ECO:0000313" key="2">
    <source>
        <dbReference type="Proteomes" id="UP001500840"/>
    </source>
</evidence>
<sequence>MYGKATETAIAALSRLAEVYDGGTTRLSATEIAEDRGLQRPFLGKILSTLAQAGLIEGTRGPGGGFTFAMHPREVKLYDVFALFEREEHSTHCPFGGGVCGVGEKCPLHDRLADVRKATDAVLHNTTFDAFRKAYVKDQGRSRWRLRRSR</sequence>
<dbReference type="SUPFAM" id="SSF46785">
    <property type="entry name" value="Winged helix' DNA-binding domain"/>
    <property type="match status" value="1"/>
</dbReference>
<dbReference type="NCBIfam" id="TIGR00738">
    <property type="entry name" value="rrf2_super"/>
    <property type="match status" value="1"/>
</dbReference>
<dbReference type="Gene3D" id="1.10.10.10">
    <property type="entry name" value="Winged helix-like DNA-binding domain superfamily/Winged helix DNA-binding domain"/>
    <property type="match status" value="1"/>
</dbReference>
<dbReference type="PROSITE" id="PS51197">
    <property type="entry name" value="HTH_RRF2_2"/>
    <property type="match status" value="1"/>
</dbReference>
<dbReference type="RefSeq" id="WP_345318344.1">
    <property type="nucleotide sequence ID" value="NZ_BAABGA010000005.1"/>
</dbReference>